<reference evidence="2" key="1">
    <citation type="journal article" date="2014" name="Int. J. Syst. Evol. Microbiol.">
        <title>Complete genome sequence of Corynebacterium casei LMG S-19264T (=DSM 44701T), isolated from a smear-ripened cheese.</title>
        <authorList>
            <consortium name="US DOE Joint Genome Institute (JGI-PGF)"/>
            <person name="Walter F."/>
            <person name="Albersmeier A."/>
            <person name="Kalinowski J."/>
            <person name="Ruckert C."/>
        </authorList>
    </citation>
    <scope>NUCLEOTIDE SEQUENCE</scope>
    <source>
        <strain evidence="2">JCM 4956</strain>
    </source>
</reference>
<comment type="caution">
    <text evidence="2">The sequence shown here is derived from an EMBL/GenBank/DDBJ whole genome shotgun (WGS) entry which is preliminary data.</text>
</comment>
<dbReference type="EMBL" id="BMWD01000041">
    <property type="protein sequence ID" value="GGX94550.1"/>
    <property type="molecule type" value="Genomic_DNA"/>
</dbReference>
<keyword evidence="1" id="KW-0472">Membrane</keyword>
<evidence type="ECO:0000313" key="2">
    <source>
        <dbReference type="EMBL" id="GGX94550.1"/>
    </source>
</evidence>
<evidence type="ECO:0000313" key="3">
    <source>
        <dbReference type="Proteomes" id="UP000645555"/>
    </source>
</evidence>
<gene>
    <name evidence="2" type="ORF">GCM10010515_71780</name>
</gene>
<keyword evidence="1" id="KW-0812">Transmembrane</keyword>
<feature type="transmembrane region" description="Helical" evidence="1">
    <location>
        <begin position="39"/>
        <end position="59"/>
    </location>
</feature>
<dbReference type="Proteomes" id="UP000645555">
    <property type="component" value="Unassembled WGS sequence"/>
</dbReference>
<organism evidence="2 3">
    <name type="scientific">Streptomyces fructofermentans</name>
    <dbReference type="NCBI Taxonomy" id="152141"/>
    <lineage>
        <taxon>Bacteria</taxon>
        <taxon>Bacillati</taxon>
        <taxon>Actinomycetota</taxon>
        <taxon>Actinomycetes</taxon>
        <taxon>Kitasatosporales</taxon>
        <taxon>Streptomycetaceae</taxon>
        <taxon>Streptomyces</taxon>
    </lineage>
</organism>
<dbReference type="AlphaFoldDB" id="A0A918U5A0"/>
<dbReference type="RefSeq" id="WP_190039819.1">
    <property type="nucleotide sequence ID" value="NZ_BMWD01000041.1"/>
</dbReference>
<sequence>MNTKTFEDRLLDELTREILLRPDRPPQPAPRRRAAPRRALVALAACTAVAGVVVALPSATGGSEAYAIEHNPDGSVTLRLGELAPPSAQQQKEVAERLRAAGVHVSIDNPRSGYVCAQPRGRSVLVDVVKTPSGDPDDPGETWRFTMTLHPGDTLAWENPQPVKGGVSAASSIYASRGKMKPCREVPVKAPPVTGLR</sequence>
<reference evidence="2" key="2">
    <citation type="submission" date="2020-09" db="EMBL/GenBank/DDBJ databases">
        <authorList>
            <person name="Sun Q."/>
            <person name="Ohkuma M."/>
        </authorList>
    </citation>
    <scope>NUCLEOTIDE SEQUENCE</scope>
    <source>
        <strain evidence="2">JCM 4956</strain>
    </source>
</reference>
<keyword evidence="1" id="KW-1133">Transmembrane helix</keyword>
<evidence type="ECO:0000256" key="1">
    <source>
        <dbReference type="SAM" id="Phobius"/>
    </source>
</evidence>
<protein>
    <submittedName>
        <fullName evidence="2">Uncharacterized protein</fullName>
    </submittedName>
</protein>
<keyword evidence="3" id="KW-1185">Reference proteome</keyword>
<proteinExistence type="predicted"/>
<accession>A0A918U5A0</accession>
<name>A0A918U5A0_9ACTN</name>